<evidence type="ECO:0000313" key="1">
    <source>
        <dbReference type="EMBL" id="KAK8992525.1"/>
    </source>
</evidence>
<name>A0ABR2PVP9_9ROSI</name>
<protein>
    <submittedName>
        <fullName evidence="1">Uncharacterized protein</fullName>
    </submittedName>
</protein>
<gene>
    <name evidence="1" type="ORF">V6N11_048603</name>
</gene>
<proteinExistence type="predicted"/>
<reference evidence="1 2" key="1">
    <citation type="journal article" date="2024" name="G3 (Bethesda)">
        <title>Genome assembly of Hibiscus sabdariffa L. provides insights into metabolisms of medicinal natural products.</title>
        <authorList>
            <person name="Kim T."/>
        </authorList>
    </citation>
    <scope>NUCLEOTIDE SEQUENCE [LARGE SCALE GENOMIC DNA]</scope>
    <source>
        <strain evidence="1">TK-2024</strain>
        <tissue evidence="1">Old leaves</tissue>
    </source>
</reference>
<evidence type="ECO:0000313" key="2">
    <source>
        <dbReference type="Proteomes" id="UP001396334"/>
    </source>
</evidence>
<dbReference type="EMBL" id="JBBPBN010000050">
    <property type="protein sequence ID" value="KAK8992525.1"/>
    <property type="molecule type" value="Genomic_DNA"/>
</dbReference>
<organism evidence="1 2">
    <name type="scientific">Hibiscus sabdariffa</name>
    <name type="common">roselle</name>
    <dbReference type="NCBI Taxonomy" id="183260"/>
    <lineage>
        <taxon>Eukaryota</taxon>
        <taxon>Viridiplantae</taxon>
        <taxon>Streptophyta</taxon>
        <taxon>Embryophyta</taxon>
        <taxon>Tracheophyta</taxon>
        <taxon>Spermatophyta</taxon>
        <taxon>Magnoliopsida</taxon>
        <taxon>eudicotyledons</taxon>
        <taxon>Gunneridae</taxon>
        <taxon>Pentapetalae</taxon>
        <taxon>rosids</taxon>
        <taxon>malvids</taxon>
        <taxon>Malvales</taxon>
        <taxon>Malvaceae</taxon>
        <taxon>Malvoideae</taxon>
        <taxon>Hibiscus</taxon>
    </lineage>
</organism>
<sequence length="89" mass="9908">MKSVEKHRIMIPCLEQWNMWGIGSSEWHMCNKQVVGIGKHVGLTLKDNGLSELRQQPARVLIGSLEKVTQVGGRQPAAGTNIHVYDIMA</sequence>
<comment type="caution">
    <text evidence="1">The sequence shown here is derived from an EMBL/GenBank/DDBJ whole genome shotgun (WGS) entry which is preliminary data.</text>
</comment>
<accession>A0ABR2PVP9</accession>
<dbReference type="Proteomes" id="UP001396334">
    <property type="component" value="Unassembled WGS sequence"/>
</dbReference>
<keyword evidence="2" id="KW-1185">Reference proteome</keyword>